<evidence type="ECO:0000313" key="1">
    <source>
        <dbReference type="EMBL" id="KAJ9595615.1"/>
    </source>
</evidence>
<proteinExistence type="predicted"/>
<feature type="non-terminal residue" evidence="1">
    <location>
        <position position="56"/>
    </location>
</feature>
<accession>A0AAD8ELZ7</accession>
<keyword evidence="2" id="KW-1185">Reference proteome</keyword>
<dbReference type="Proteomes" id="UP001233999">
    <property type="component" value="Unassembled WGS sequence"/>
</dbReference>
<sequence>GSSPVRIKSPPELADMTLENRLVTYDWENNFRSFQEATHNGSFKPLCWMKKPTLLP</sequence>
<evidence type="ECO:0000313" key="2">
    <source>
        <dbReference type="Proteomes" id="UP001233999"/>
    </source>
</evidence>
<name>A0AAD8ELZ7_DIPPU</name>
<reference evidence="1" key="2">
    <citation type="submission" date="2023-05" db="EMBL/GenBank/DDBJ databases">
        <authorList>
            <person name="Fouks B."/>
        </authorList>
    </citation>
    <scope>NUCLEOTIDE SEQUENCE</scope>
    <source>
        <strain evidence="1">Stay&amp;Tobe</strain>
        <tissue evidence="1">Testes</tissue>
    </source>
</reference>
<dbReference type="AlphaFoldDB" id="A0AAD8ELZ7"/>
<comment type="caution">
    <text evidence="1">The sequence shown here is derived from an EMBL/GenBank/DDBJ whole genome shotgun (WGS) entry which is preliminary data.</text>
</comment>
<reference evidence="1" key="1">
    <citation type="journal article" date="2023" name="IScience">
        <title>Live-bearing cockroach genome reveals convergent evolutionary mechanisms linked to viviparity in insects and beyond.</title>
        <authorList>
            <person name="Fouks B."/>
            <person name="Harrison M.C."/>
            <person name="Mikhailova A.A."/>
            <person name="Marchal E."/>
            <person name="English S."/>
            <person name="Carruthers M."/>
            <person name="Jennings E.C."/>
            <person name="Chiamaka E.L."/>
            <person name="Frigard R.A."/>
            <person name="Pippel M."/>
            <person name="Attardo G.M."/>
            <person name="Benoit J.B."/>
            <person name="Bornberg-Bauer E."/>
            <person name="Tobe S.S."/>
        </authorList>
    </citation>
    <scope>NUCLEOTIDE SEQUENCE</scope>
    <source>
        <strain evidence="1">Stay&amp;Tobe</strain>
    </source>
</reference>
<dbReference type="EMBL" id="JASPKZ010002325">
    <property type="protein sequence ID" value="KAJ9595615.1"/>
    <property type="molecule type" value="Genomic_DNA"/>
</dbReference>
<organism evidence="1 2">
    <name type="scientific">Diploptera punctata</name>
    <name type="common">Pacific beetle cockroach</name>
    <dbReference type="NCBI Taxonomy" id="6984"/>
    <lineage>
        <taxon>Eukaryota</taxon>
        <taxon>Metazoa</taxon>
        <taxon>Ecdysozoa</taxon>
        <taxon>Arthropoda</taxon>
        <taxon>Hexapoda</taxon>
        <taxon>Insecta</taxon>
        <taxon>Pterygota</taxon>
        <taxon>Neoptera</taxon>
        <taxon>Polyneoptera</taxon>
        <taxon>Dictyoptera</taxon>
        <taxon>Blattodea</taxon>
        <taxon>Blaberoidea</taxon>
        <taxon>Blaberidae</taxon>
        <taxon>Diplopterinae</taxon>
        <taxon>Diploptera</taxon>
    </lineage>
</organism>
<gene>
    <name evidence="1" type="ORF">L9F63_013191</name>
</gene>
<protein>
    <submittedName>
        <fullName evidence="1">Uncharacterized protein</fullName>
    </submittedName>
</protein>
<feature type="non-terminal residue" evidence="1">
    <location>
        <position position="1"/>
    </location>
</feature>